<sequence length="130" mass="15246">MEPELKREMVGWAEEIIDRAKGHRNQKSQLQNLLQITTEESERLVLKNYLDYQAARKETGQFWEPIHEKVIQRFGDIEKALVAAEANTPETRSYAFQHFCGYMIRRYVFVSESMRDKSSHGRGRGKGGRR</sequence>
<name>A0A8A4TIL6_SULCO</name>
<feature type="coiled-coil region" evidence="1">
    <location>
        <begin position="13"/>
        <end position="40"/>
    </location>
</feature>
<dbReference type="Proteomes" id="UP000663929">
    <property type="component" value="Chromosome"/>
</dbReference>
<keyword evidence="3" id="KW-1185">Reference proteome</keyword>
<protein>
    <submittedName>
        <fullName evidence="2">Uncharacterized protein</fullName>
    </submittedName>
</protein>
<proteinExistence type="predicted"/>
<accession>A0A8A4TIL6</accession>
<evidence type="ECO:0000313" key="2">
    <source>
        <dbReference type="EMBL" id="QTD49766.1"/>
    </source>
</evidence>
<dbReference type="EMBL" id="CP071793">
    <property type="protein sequence ID" value="QTD49766.1"/>
    <property type="molecule type" value="Genomic_DNA"/>
</dbReference>
<organism evidence="2 3">
    <name type="scientific">Sulfidibacter corallicola</name>
    <dbReference type="NCBI Taxonomy" id="2818388"/>
    <lineage>
        <taxon>Bacteria</taxon>
        <taxon>Pseudomonadati</taxon>
        <taxon>Acidobacteriota</taxon>
        <taxon>Holophagae</taxon>
        <taxon>Acanthopleuribacterales</taxon>
        <taxon>Acanthopleuribacteraceae</taxon>
        <taxon>Sulfidibacter</taxon>
    </lineage>
</organism>
<reference evidence="2" key="1">
    <citation type="submission" date="2021-03" db="EMBL/GenBank/DDBJ databases">
        <title>Acanthopleuribacteraceae sp. M133.</title>
        <authorList>
            <person name="Wang G."/>
        </authorList>
    </citation>
    <scope>NUCLEOTIDE SEQUENCE</scope>
    <source>
        <strain evidence="2">M133</strain>
    </source>
</reference>
<evidence type="ECO:0000313" key="3">
    <source>
        <dbReference type="Proteomes" id="UP000663929"/>
    </source>
</evidence>
<keyword evidence="1" id="KW-0175">Coiled coil</keyword>
<gene>
    <name evidence="2" type="ORF">J3U87_29635</name>
</gene>
<dbReference type="AlphaFoldDB" id="A0A8A4TIL6"/>
<dbReference type="KEGG" id="scor:J3U87_29635"/>
<dbReference type="RefSeq" id="WP_237379396.1">
    <property type="nucleotide sequence ID" value="NZ_CP071793.1"/>
</dbReference>
<evidence type="ECO:0000256" key="1">
    <source>
        <dbReference type="SAM" id="Coils"/>
    </source>
</evidence>